<feature type="chain" id="PRO_5009314748" evidence="2">
    <location>
        <begin position="22"/>
        <end position="367"/>
    </location>
</feature>
<name>A0A1I8AHX1_9BILA</name>
<feature type="transmembrane region" description="Helical" evidence="1">
    <location>
        <begin position="317"/>
        <end position="340"/>
    </location>
</feature>
<feature type="signal peptide" evidence="2">
    <location>
        <begin position="1"/>
        <end position="21"/>
    </location>
</feature>
<dbReference type="WBParaSite" id="L893_g564.t1">
    <property type="protein sequence ID" value="L893_g564.t1"/>
    <property type="gene ID" value="L893_g564"/>
</dbReference>
<keyword evidence="2" id="KW-0732">Signal</keyword>
<accession>A0A1I8AHX1</accession>
<dbReference type="Proteomes" id="UP000095287">
    <property type="component" value="Unplaced"/>
</dbReference>
<keyword evidence="1" id="KW-0812">Transmembrane</keyword>
<sequence length="367" mass="42052">MTVVAHLLAAIIALSFLATSAIVPGKNECWTDRIFAFSGHLQECNATKRCVNETILLEEATRECGQRPKHHTLRENCGHGHFFAIDYTCCSVYRFHEHCLLEPQWNQSHTDTIMTAMKNYARSAKTMLEARKKSDHATASLINKQLRSMASDQIDFSGWLTHKYYDPSEGITFCTNKSDLHVVPEDDSFVSRHRTYFEFRKAIQNGIFVLRYEFTPGTVRKLALSGFDCKLIEFYDELANPKAMMDFVYSNTGGCYFFPDLEEPKAKLTHELFHNTSIGFDPPGKDFWDDKNATNKYCQWLVHKLTDPEFTQEETAILHWVLLLLSGAAFVLAILGFVVWKRRTYKVTNTLMISPLSIVNHVYNDGS</sequence>
<dbReference type="AlphaFoldDB" id="A0A1I8AHX1"/>
<keyword evidence="3" id="KW-1185">Reference proteome</keyword>
<evidence type="ECO:0000256" key="2">
    <source>
        <dbReference type="SAM" id="SignalP"/>
    </source>
</evidence>
<evidence type="ECO:0000256" key="1">
    <source>
        <dbReference type="SAM" id="Phobius"/>
    </source>
</evidence>
<evidence type="ECO:0000313" key="4">
    <source>
        <dbReference type="WBParaSite" id="L893_g564.t1"/>
    </source>
</evidence>
<proteinExistence type="predicted"/>
<reference evidence="4" key="1">
    <citation type="submission" date="2016-11" db="UniProtKB">
        <authorList>
            <consortium name="WormBaseParasite"/>
        </authorList>
    </citation>
    <scope>IDENTIFICATION</scope>
</reference>
<keyword evidence="1" id="KW-0472">Membrane</keyword>
<organism evidence="3 4">
    <name type="scientific">Steinernema glaseri</name>
    <dbReference type="NCBI Taxonomy" id="37863"/>
    <lineage>
        <taxon>Eukaryota</taxon>
        <taxon>Metazoa</taxon>
        <taxon>Ecdysozoa</taxon>
        <taxon>Nematoda</taxon>
        <taxon>Chromadorea</taxon>
        <taxon>Rhabditida</taxon>
        <taxon>Tylenchina</taxon>
        <taxon>Panagrolaimomorpha</taxon>
        <taxon>Strongyloidoidea</taxon>
        <taxon>Steinernematidae</taxon>
        <taxon>Steinernema</taxon>
    </lineage>
</organism>
<protein>
    <submittedName>
        <fullName evidence="4">Uncharacterized protein</fullName>
    </submittedName>
</protein>
<keyword evidence="1" id="KW-1133">Transmembrane helix</keyword>
<evidence type="ECO:0000313" key="3">
    <source>
        <dbReference type="Proteomes" id="UP000095287"/>
    </source>
</evidence>